<proteinExistence type="predicted"/>
<dbReference type="Proteomes" id="UP001157091">
    <property type="component" value="Unassembled WGS sequence"/>
</dbReference>
<sequence length="68" mass="7102">MADIRNLFSHRPAPSSAPRQDVPLAPVYRAATGDPFEVELGGECLPCAGGECWQCEGDGCTCCGTEAS</sequence>
<evidence type="ECO:0000256" key="1">
    <source>
        <dbReference type="SAM" id="MobiDB-lite"/>
    </source>
</evidence>
<evidence type="ECO:0000313" key="2">
    <source>
        <dbReference type="EMBL" id="GMA26158.1"/>
    </source>
</evidence>
<feature type="region of interest" description="Disordered" evidence="1">
    <location>
        <begin position="1"/>
        <end position="22"/>
    </location>
</feature>
<organism evidence="2 3">
    <name type="scientific">Luteimicrobium album</name>
    <dbReference type="NCBI Taxonomy" id="1054550"/>
    <lineage>
        <taxon>Bacteria</taxon>
        <taxon>Bacillati</taxon>
        <taxon>Actinomycetota</taxon>
        <taxon>Actinomycetes</taxon>
        <taxon>Micrococcales</taxon>
        <taxon>Luteimicrobium</taxon>
    </lineage>
</organism>
<comment type="caution">
    <text evidence="2">The sequence shown here is derived from an EMBL/GenBank/DDBJ whole genome shotgun (WGS) entry which is preliminary data.</text>
</comment>
<keyword evidence="3" id="KW-1185">Reference proteome</keyword>
<accession>A0ABQ6I5U5</accession>
<protein>
    <submittedName>
        <fullName evidence="2">Uncharacterized protein</fullName>
    </submittedName>
</protein>
<evidence type="ECO:0000313" key="3">
    <source>
        <dbReference type="Proteomes" id="UP001157091"/>
    </source>
</evidence>
<name>A0ABQ6I5U5_9MICO</name>
<gene>
    <name evidence="2" type="ORF">GCM10025864_39170</name>
</gene>
<dbReference type="EMBL" id="BSUK01000001">
    <property type="protein sequence ID" value="GMA26158.1"/>
    <property type="molecule type" value="Genomic_DNA"/>
</dbReference>
<reference evidence="3" key="1">
    <citation type="journal article" date="2019" name="Int. J. Syst. Evol. Microbiol.">
        <title>The Global Catalogue of Microorganisms (GCM) 10K type strain sequencing project: providing services to taxonomists for standard genome sequencing and annotation.</title>
        <authorList>
            <consortium name="The Broad Institute Genomics Platform"/>
            <consortium name="The Broad Institute Genome Sequencing Center for Infectious Disease"/>
            <person name="Wu L."/>
            <person name="Ma J."/>
        </authorList>
    </citation>
    <scope>NUCLEOTIDE SEQUENCE [LARGE SCALE GENOMIC DNA]</scope>
    <source>
        <strain evidence="3">NBRC 106348</strain>
    </source>
</reference>